<name>A0ABT7KQI4_9HYPH</name>
<gene>
    <name evidence="1" type="ORF">PY650_36205</name>
</gene>
<protein>
    <submittedName>
        <fullName evidence="1">Uncharacterized protein</fullName>
    </submittedName>
</protein>
<proteinExistence type="predicted"/>
<dbReference type="EMBL" id="JARFYN010000126">
    <property type="protein sequence ID" value="MDL2410879.1"/>
    <property type="molecule type" value="Genomic_DNA"/>
</dbReference>
<accession>A0ABT7KQI4</accession>
<reference evidence="1" key="1">
    <citation type="submission" date="2023-06" db="EMBL/GenBank/DDBJ databases">
        <title>Phylogenetic Diversity of Rhizobium strains.</title>
        <authorList>
            <person name="Moura F.T."/>
            <person name="Helene L.C.F."/>
            <person name="Hungria M."/>
        </authorList>
    </citation>
    <scope>NUCLEOTIDE SEQUENCE</scope>
    <source>
        <strain evidence="1">CCGE524</strain>
    </source>
</reference>
<dbReference type="RefSeq" id="WP_285884890.1">
    <property type="nucleotide sequence ID" value="NZ_JARFYN010000126.1"/>
</dbReference>
<dbReference type="Proteomes" id="UP001172630">
    <property type="component" value="Unassembled WGS sequence"/>
</dbReference>
<evidence type="ECO:0000313" key="2">
    <source>
        <dbReference type="Proteomes" id="UP001172630"/>
    </source>
</evidence>
<evidence type="ECO:0000313" key="1">
    <source>
        <dbReference type="EMBL" id="MDL2410879.1"/>
    </source>
</evidence>
<comment type="caution">
    <text evidence="1">The sequence shown here is derived from an EMBL/GenBank/DDBJ whole genome shotgun (WGS) entry which is preliminary data.</text>
</comment>
<organism evidence="1 2">
    <name type="scientific">Rhizobium calliandrae</name>
    <dbReference type="NCBI Taxonomy" id="1312182"/>
    <lineage>
        <taxon>Bacteria</taxon>
        <taxon>Pseudomonadati</taxon>
        <taxon>Pseudomonadota</taxon>
        <taxon>Alphaproteobacteria</taxon>
        <taxon>Hyphomicrobiales</taxon>
        <taxon>Rhizobiaceae</taxon>
        <taxon>Rhizobium/Agrobacterium group</taxon>
        <taxon>Rhizobium</taxon>
    </lineage>
</organism>
<keyword evidence="2" id="KW-1185">Reference proteome</keyword>
<sequence>METYELGDLELQPGLLTVWRPDVPDPVHRRHDLRRPSYVQEEHLGYLADGQPACADPRETYLWISRSHKEIYVSFRLPQTATARTAVVGCLNKVSSLANSISGASPGSGARRITLAGTHSL</sequence>